<reference evidence="3 4" key="1">
    <citation type="submission" date="2019-10" db="EMBL/GenBank/DDBJ databases">
        <title>Actinomadura rubteroloni sp. nov. and Actinomadura macrotermitis sp. nov., isolated from the gut of fungus growing-termite Macrotermes natalensis.</title>
        <authorList>
            <person name="Benndorf R."/>
            <person name="Martin K."/>
            <person name="Kuefner M."/>
            <person name="De Beer W."/>
            <person name="Kaster A.-K."/>
            <person name="Vollmers J."/>
            <person name="Poulsen M."/>
            <person name="Beemelmanns C."/>
        </authorList>
    </citation>
    <scope>NUCLEOTIDE SEQUENCE [LARGE SCALE GENOMIC DNA]</scope>
    <source>
        <strain evidence="3 4">RB68</strain>
    </source>
</reference>
<keyword evidence="2" id="KW-1133">Transmembrane helix</keyword>
<feature type="transmembrane region" description="Helical" evidence="2">
    <location>
        <begin position="12"/>
        <end position="32"/>
    </location>
</feature>
<keyword evidence="4" id="KW-1185">Reference proteome</keyword>
<evidence type="ECO:0000256" key="1">
    <source>
        <dbReference type="SAM" id="MobiDB-lite"/>
    </source>
</evidence>
<feature type="region of interest" description="Disordered" evidence="1">
    <location>
        <begin position="158"/>
        <end position="232"/>
    </location>
</feature>
<evidence type="ECO:0000256" key="2">
    <source>
        <dbReference type="SAM" id="Phobius"/>
    </source>
</evidence>
<feature type="transmembrane region" description="Helical" evidence="2">
    <location>
        <begin position="52"/>
        <end position="72"/>
    </location>
</feature>
<sequence length="232" mass="24751">MTGIKRVPRTRGVLSGTLLVLLGAWGGLLPFVGPYLDFGFQPDRTWVYNTDRLQLCVAPGAAAALGGLIVLFSANRMFAMLGGWLAALGGAWFAVGPQVAALWDASGVGAPLGTEQGRQVAEQLAGFTALGVLIVFFAALALGRFAVVGVKEVRRDRELAEAEEPHVEERPDLFAPRTADTRPDIDRTAHGRPEGRTQPLARLQGRYGRQGQVPPQGGPQDRHVAGEHGERG</sequence>
<name>A0A7K0BLY1_9ACTN</name>
<dbReference type="RefSeq" id="WP_153530455.1">
    <property type="nucleotide sequence ID" value="NZ_WEGH01000001.1"/>
</dbReference>
<dbReference type="Proteomes" id="UP000487268">
    <property type="component" value="Unassembled WGS sequence"/>
</dbReference>
<organism evidence="3 4">
    <name type="scientific">Actinomadura macrotermitis</name>
    <dbReference type="NCBI Taxonomy" id="2585200"/>
    <lineage>
        <taxon>Bacteria</taxon>
        <taxon>Bacillati</taxon>
        <taxon>Actinomycetota</taxon>
        <taxon>Actinomycetes</taxon>
        <taxon>Streptosporangiales</taxon>
        <taxon>Thermomonosporaceae</taxon>
        <taxon>Actinomadura</taxon>
    </lineage>
</organism>
<keyword evidence="2" id="KW-0812">Transmembrane</keyword>
<feature type="compositionally biased region" description="Basic and acidic residues" evidence="1">
    <location>
        <begin position="158"/>
        <end position="172"/>
    </location>
</feature>
<dbReference type="AlphaFoldDB" id="A0A7K0BLY1"/>
<proteinExistence type="predicted"/>
<dbReference type="OrthoDB" id="3208582at2"/>
<dbReference type="EMBL" id="WEGH01000001">
    <property type="protein sequence ID" value="MQY02187.1"/>
    <property type="molecule type" value="Genomic_DNA"/>
</dbReference>
<evidence type="ECO:0008006" key="5">
    <source>
        <dbReference type="Google" id="ProtNLM"/>
    </source>
</evidence>
<feature type="transmembrane region" description="Helical" evidence="2">
    <location>
        <begin position="123"/>
        <end position="147"/>
    </location>
</feature>
<comment type="caution">
    <text evidence="3">The sequence shown here is derived from an EMBL/GenBank/DDBJ whole genome shotgun (WGS) entry which is preliminary data.</text>
</comment>
<evidence type="ECO:0000313" key="3">
    <source>
        <dbReference type="EMBL" id="MQY02187.1"/>
    </source>
</evidence>
<evidence type="ECO:0000313" key="4">
    <source>
        <dbReference type="Proteomes" id="UP000487268"/>
    </source>
</evidence>
<feature type="transmembrane region" description="Helical" evidence="2">
    <location>
        <begin position="84"/>
        <end position="103"/>
    </location>
</feature>
<gene>
    <name evidence="3" type="ORF">ACRB68_02160</name>
</gene>
<feature type="compositionally biased region" description="Low complexity" evidence="1">
    <location>
        <begin position="204"/>
        <end position="219"/>
    </location>
</feature>
<feature type="compositionally biased region" description="Basic and acidic residues" evidence="1">
    <location>
        <begin position="220"/>
        <end position="232"/>
    </location>
</feature>
<protein>
    <recommendedName>
        <fullName evidence="5">Secreted protein</fullName>
    </recommendedName>
</protein>
<feature type="compositionally biased region" description="Basic and acidic residues" evidence="1">
    <location>
        <begin position="179"/>
        <end position="195"/>
    </location>
</feature>
<accession>A0A7K0BLY1</accession>
<keyword evidence="2" id="KW-0472">Membrane</keyword>